<proteinExistence type="predicted"/>
<dbReference type="PROSITE" id="PS51257">
    <property type="entry name" value="PROKAR_LIPOPROTEIN"/>
    <property type="match status" value="1"/>
</dbReference>
<dbReference type="Proteomes" id="UP001142592">
    <property type="component" value="Unassembled WGS sequence"/>
</dbReference>
<sequence length="274" mass="29454">MKTKYFLLMAAMTLGLSSCQKEFDPASYAPALNIGGYTSAKQIAPSSLVAYWAFDGSLIDSVSNTVGVNTGTSFAPAVKGNGLQGALNGYVVSNTPAAVQNLKSFTLTLWEKMPLNDKGIVGLVDVSNSNSFWGNMTVFFENGGTAASGNLKFHLNNAGTDNWLGNYAMTSPWDKWNQIALSYDQGTSTYKVYVNGAKIATQVIANNGPLVFQNASKMVFGTVHFQTTPSLTTATSKQDWASYLVGQLDEVRIYNKALTDTEISSLQKLEGRGK</sequence>
<evidence type="ECO:0000313" key="2">
    <source>
        <dbReference type="EMBL" id="MCX3266125.1"/>
    </source>
</evidence>
<keyword evidence="1" id="KW-0732">Signal</keyword>
<protein>
    <submittedName>
        <fullName evidence="2">LamG domain-containing protein</fullName>
    </submittedName>
</protein>
<accession>A0A9X3IA94</accession>
<dbReference type="InterPro" id="IPR013320">
    <property type="entry name" value="ConA-like_dom_sf"/>
</dbReference>
<name>A0A9X3IA94_9SPHI</name>
<comment type="caution">
    <text evidence="2">The sequence shown here is derived from an EMBL/GenBank/DDBJ whole genome shotgun (WGS) entry which is preliminary data.</text>
</comment>
<dbReference type="EMBL" id="JAPJUH010000004">
    <property type="protein sequence ID" value="MCX3266125.1"/>
    <property type="molecule type" value="Genomic_DNA"/>
</dbReference>
<feature type="signal peptide" evidence="1">
    <location>
        <begin position="1"/>
        <end position="20"/>
    </location>
</feature>
<feature type="chain" id="PRO_5040932769" evidence="1">
    <location>
        <begin position="21"/>
        <end position="274"/>
    </location>
</feature>
<evidence type="ECO:0000313" key="3">
    <source>
        <dbReference type="Proteomes" id="UP001142592"/>
    </source>
</evidence>
<keyword evidence="3" id="KW-1185">Reference proteome</keyword>
<dbReference type="GO" id="GO:0005975">
    <property type="term" value="P:carbohydrate metabolic process"/>
    <property type="evidence" value="ECO:0007669"/>
    <property type="project" value="UniProtKB-ARBA"/>
</dbReference>
<dbReference type="Gene3D" id="2.60.120.200">
    <property type="match status" value="1"/>
</dbReference>
<dbReference type="GO" id="GO:0004553">
    <property type="term" value="F:hydrolase activity, hydrolyzing O-glycosyl compounds"/>
    <property type="evidence" value="ECO:0007669"/>
    <property type="project" value="UniProtKB-ARBA"/>
</dbReference>
<reference evidence="2" key="1">
    <citation type="submission" date="2022-11" db="EMBL/GenBank/DDBJ databases">
        <authorList>
            <person name="Graham C."/>
            <person name="Newman J.D."/>
        </authorList>
    </citation>
    <scope>NUCLEOTIDE SEQUENCE</scope>
    <source>
        <strain evidence="2">DSM 19486</strain>
    </source>
</reference>
<dbReference type="Pfam" id="PF13385">
    <property type="entry name" value="Laminin_G_3"/>
    <property type="match status" value="1"/>
</dbReference>
<dbReference type="RefSeq" id="WP_010602635.1">
    <property type="nucleotide sequence ID" value="NZ_JAPJUH010000004.1"/>
</dbReference>
<gene>
    <name evidence="2" type="ORF">OQZ29_15310</name>
</gene>
<dbReference type="SUPFAM" id="SSF49899">
    <property type="entry name" value="Concanavalin A-like lectins/glucanases"/>
    <property type="match status" value="1"/>
</dbReference>
<organism evidence="2 3">
    <name type="scientific">Pedobacter agri</name>
    <dbReference type="NCBI Taxonomy" id="454586"/>
    <lineage>
        <taxon>Bacteria</taxon>
        <taxon>Pseudomonadati</taxon>
        <taxon>Bacteroidota</taxon>
        <taxon>Sphingobacteriia</taxon>
        <taxon>Sphingobacteriales</taxon>
        <taxon>Sphingobacteriaceae</taxon>
        <taxon>Pedobacter</taxon>
    </lineage>
</organism>
<dbReference type="AlphaFoldDB" id="A0A9X3IA94"/>
<evidence type="ECO:0000256" key="1">
    <source>
        <dbReference type="SAM" id="SignalP"/>
    </source>
</evidence>